<dbReference type="Proteomes" id="UP001470230">
    <property type="component" value="Unassembled WGS sequence"/>
</dbReference>
<organism evidence="1 2">
    <name type="scientific">Tritrichomonas musculus</name>
    <dbReference type="NCBI Taxonomy" id="1915356"/>
    <lineage>
        <taxon>Eukaryota</taxon>
        <taxon>Metamonada</taxon>
        <taxon>Parabasalia</taxon>
        <taxon>Tritrichomonadida</taxon>
        <taxon>Tritrichomonadidae</taxon>
        <taxon>Tritrichomonas</taxon>
    </lineage>
</organism>
<accession>A0ABR2L824</accession>
<gene>
    <name evidence="1" type="ORF">M9Y10_001817</name>
</gene>
<dbReference type="EMBL" id="JAPFFF010000001">
    <property type="protein sequence ID" value="KAK8899501.1"/>
    <property type="molecule type" value="Genomic_DNA"/>
</dbReference>
<sequence length="61" mass="7202">MFDELIRSGWESAGFKINIVNGDVSSYTFCDEFKAFLRSQALHQEPQQNNKKIDFDDFYLF</sequence>
<name>A0ABR2L824_9EUKA</name>
<keyword evidence="2" id="KW-1185">Reference proteome</keyword>
<reference evidence="1 2" key="1">
    <citation type="submission" date="2024-04" db="EMBL/GenBank/DDBJ databases">
        <title>Tritrichomonas musculus Genome.</title>
        <authorList>
            <person name="Alves-Ferreira E."/>
            <person name="Grigg M."/>
            <person name="Lorenzi H."/>
            <person name="Galac M."/>
        </authorList>
    </citation>
    <scope>NUCLEOTIDE SEQUENCE [LARGE SCALE GENOMIC DNA]</scope>
    <source>
        <strain evidence="1 2">EAF2021</strain>
    </source>
</reference>
<evidence type="ECO:0000313" key="1">
    <source>
        <dbReference type="EMBL" id="KAK8899501.1"/>
    </source>
</evidence>
<comment type="caution">
    <text evidence="1">The sequence shown here is derived from an EMBL/GenBank/DDBJ whole genome shotgun (WGS) entry which is preliminary data.</text>
</comment>
<evidence type="ECO:0000313" key="2">
    <source>
        <dbReference type="Proteomes" id="UP001470230"/>
    </source>
</evidence>
<proteinExistence type="predicted"/>
<protein>
    <submittedName>
        <fullName evidence="1">Uncharacterized protein</fullName>
    </submittedName>
</protein>